<feature type="region of interest" description="Disordered" evidence="1">
    <location>
        <begin position="556"/>
        <end position="647"/>
    </location>
</feature>
<feature type="compositionally biased region" description="Basic and acidic residues" evidence="1">
    <location>
        <begin position="662"/>
        <end position="672"/>
    </location>
</feature>
<dbReference type="Proteomes" id="UP001642540">
    <property type="component" value="Unassembled WGS sequence"/>
</dbReference>
<name>A0ABP1QE08_9HEXA</name>
<accession>A0ABP1QE08</accession>
<feature type="compositionally biased region" description="Basic and acidic residues" evidence="1">
    <location>
        <begin position="843"/>
        <end position="853"/>
    </location>
</feature>
<organism evidence="2 3">
    <name type="scientific">Orchesella dallaii</name>
    <dbReference type="NCBI Taxonomy" id="48710"/>
    <lineage>
        <taxon>Eukaryota</taxon>
        <taxon>Metazoa</taxon>
        <taxon>Ecdysozoa</taxon>
        <taxon>Arthropoda</taxon>
        <taxon>Hexapoda</taxon>
        <taxon>Collembola</taxon>
        <taxon>Entomobryomorpha</taxon>
        <taxon>Entomobryoidea</taxon>
        <taxon>Orchesellidae</taxon>
        <taxon>Orchesellinae</taxon>
        <taxon>Orchesella</taxon>
    </lineage>
</organism>
<evidence type="ECO:0008006" key="4">
    <source>
        <dbReference type="Google" id="ProtNLM"/>
    </source>
</evidence>
<dbReference type="SUPFAM" id="SSF53067">
    <property type="entry name" value="Actin-like ATPase domain"/>
    <property type="match status" value="1"/>
</dbReference>
<feature type="compositionally biased region" description="Low complexity" evidence="1">
    <location>
        <begin position="793"/>
        <end position="807"/>
    </location>
</feature>
<evidence type="ECO:0000313" key="2">
    <source>
        <dbReference type="EMBL" id="CAL8095767.1"/>
    </source>
</evidence>
<evidence type="ECO:0000256" key="1">
    <source>
        <dbReference type="SAM" id="MobiDB-lite"/>
    </source>
</evidence>
<dbReference type="InterPro" id="IPR043129">
    <property type="entry name" value="ATPase_NBD"/>
</dbReference>
<protein>
    <recommendedName>
        <fullName evidence="4">Heat shock 70 kDa protein 12A</fullName>
    </recommendedName>
</protein>
<feature type="compositionally biased region" description="Polar residues" evidence="1">
    <location>
        <begin position="719"/>
        <end position="738"/>
    </location>
</feature>
<feature type="region of interest" description="Disordered" evidence="1">
    <location>
        <begin position="142"/>
        <end position="181"/>
    </location>
</feature>
<feature type="compositionally biased region" description="Low complexity" evidence="1">
    <location>
        <begin position="147"/>
        <end position="159"/>
    </location>
</feature>
<reference evidence="2 3" key="1">
    <citation type="submission" date="2024-08" db="EMBL/GenBank/DDBJ databases">
        <authorList>
            <person name="Cucini C."/>
            <person name="Frati F."/>
        </authorList>
    </citation>
    <scope>NUCLEOTIDE SEQUENCE [LARGE SCALE GENOMIC DNA]</scope>
</reference>
<keyword evidence="3" id="KW-1185">Reference proteome</keyword>
<sequence>MNANGKMSLVVLRSWSDGPPKVRAIAPPDDDRSVYVPDHQGRFVTEEAKEEANPIRLHAGEYPRSASSASQYREFHRDGNHPLESCGKATDRVIYRKSPLQRCYANASTNRHSYSGAGANYAGFTMNLPKASSIHLPLEPVNSFGKESSSSRPDSVESPDNPDASSLEYTPPASPVNGRYRNLGPELAATIPKRTVRNSWIAEVKSRWNKSSSSNTTHPSSRVSSRHSAGSSKRASGSLKSYGSSPSLIYRNNKKSKSVGKRAAAGVSEEEEEGDYYDEEESYEIGGNEETPHHHRRSSLQRIHLDVEEADEEHQPFFNPLYKFGHSNNTAAGSPINNGTNENNHNANFALLRNNLKAAEVVAVHPSTNLVHRRSASGIALSVDDDSQSDRSRSSLGYPPSNNSGNTSYSPSPPPTANTPHDHIYSSLTDIHTRGRLDPFKLGDNSSPSNVVLVEVIRKQGNANDSKCNSTKSTPGGEKYKLEKFGSVELIQKIESSLSNGSANKGKRHSVGDIEPVVITNKLTTTKADGSPGKVARLKESLKRFGRFGRSNTDKIIRTHSDSGFSTDEVHGDFQESSSTKHVPKDESQDDNNSSEIIVTSLDDTEKDSSITVKPAPRKRSKPLIKPENIYEVPNTPESQHESWEQQTDKIIDERLTTPHYDHNLIKQDQLKDTTTSINDNDDSDRVSPIEQVETRIPHLEYDKEENEQSTSHDESSRAESLSYSTTSHEQDRSMPQQIVQQQHLLPKVDIVNGNIASSSVDEVGRADDTLNCEVTPVIRKRSFKKLNKDQNPSLKKPISKQISSSSVESDNQAGEEESTTKINGNKESESINQTLLVTPVTPDEHSVKENDKSNMNSFGRTRSKINSHENLNGHNNSDLKHSNIYNGNHDSGIEGPEIMTSTLEERSSDFNGVGKYENGTASVQVPVQAVNRHVLGYGLSNVDSITNNNFNDDHYSESIASTTSKNDSEWNQSSTRASLRGFCEDMLQQDKISIPVPDVVEAVINFDEDSSSIEQDEERENSIEYISVANVKVNREKRLEKLHPKDELPSCVIALDLGSRGSGYAYWIKEESEFVRIGNVDGVSSCPASHKAPSWVMFDDLYLDGDEDGESADSIRPGFGFQALDKYLTDDAHGQLSWRWREHFHEAKSFPYTLESKASDDDLIFMMKSAIRHYARQAIEQISHRRRGAPQGSTVTLIAIPSTFDQRARQLVREAALESGFLKESDSIALIEDSCASGLYALHTLKSKISKETNAKEISYLSVDCGASYLHFSGYQVTEGKLRQLLLPRSDPLIDSPESLFEAELSTVFTPNYIFNFQNKYKAGWLKLMTEFEHAKNRYDPLSRQNYYVFVPSSFVDHFRRFTSMEVEDALESSDMVWNKTGAIGIPHWKMQRFLQPLLDYVNDKVVTSMKKHKFEHLVLTGGRAGAKFYVDAITATAKGFGATLHVPKEYNAAVLQGSTISVTNLAPRLVIRSRFSIGVGVMTPFSEDIHPEEKRVMRDGKSWCADVWDSLIKADQELELNRVIIKRSYVGAQPGQSLLVLPLFKSPDEPKFVTESSVQKCCELKFTSGQRAWQEVELVLVCRPSELLIKAMDGGVMKSYVVVDFTD</sequence>
<feature type="compositionally biased region" description="Low complexity" evidence="1">
    <location>
        <begin position="211"/>
        <end position="248"/>
    </location>
</feature>
<evidence type="ECO:0000313" key="3">
    <source>
        <dbReference type="Proteomes" id="UP001642540"/>
    </source>
</evidence>
<comment type="caution">
    <text evidence="2">The sequence shown here is derived from an EMBL/GenBank/DDBJ whole genome shotgun (WGS) entry which is preliminary data.</text>
</comment>
<feature type="region of interest" description="Disordered" evidence="1">
    <location>
        <begin position="381"/>
        <end position="424"/>
    </location>
</feature>
<gene>
    <name evidence="2" type="ORF">ODALV1_LOCUS9171</name>
</gene>
<feature type="region of interest" description="Disordered" evidence="1">
    <location>
        <begin position="662"/>
        <end position="738"/>
    </location>
</feature>
<dbReference type="EMBL" id="CAXLJM020000027">
    <property type="protein sequence ID" value="CAL8095767.1"/>
    <property type="molecule type" value="Genomic_DNA"/>
</dbReference>
<proteinExistence type="predicted"/>
<feature type="compositionally biased region" description="Polar residues" evidence="1">
    <location>
        <begin position="400"/>
        <end position="410"/>
    </location>
</feature>
<feature type="compositionally biased region" description="Acidic residues" evidence="1">
    <location>
        <begin position="268"/>
        <end position="280"/>
    </location>
</feature>
<dbReference type="Gene3D" id="3.30.420.40">
    <property type="match status" value="1"/>
</dbReference>
<feature type="compositionally biased region" description="Basic and acidic residues" evidence="1">
    <location>
        <begin position="684"/>
        <end position="702"/>
    </location>
</feature>
<dbReference type="PANTHER" id="PTHR14187">
    <property type="entry name" value="ALPHA KINASE/ELONGATION FACTOR 2 KINASE"/>
    <property type="match status" value="1"/>
</dbReference>
<feature type="region of interest" description="Disordered" evidence="1">
    <location>
        <begin position="206"/>
        <end position="280"/>
    </location>
</feature>
<dbReference type="PANTHER" id="PTHR14187:SF5">
    <property type="entry name" value="HEAT SHOCK 70 KDA PROTEIN 12A"/>
    <property type="match status" value="1"/>
</dbReference>
<feature type="region of interest" description="Disordered" evidence="1">
    <location>
        <begin position="788"/>
        <end position="895"/>
    </location>
</feature>